<reference evidence="4" key="4">
    <citation type="journal article" date="2015" name="G3 (Bethesda)">
        <title>Genome sequences of three phytopathogenic species of the Magnaporthaceae family of fungi.</title>
        <authorList>
            <person name="Okagaki L.H."/>
            <person name="Nunes C.C."/>
            <person name="Sailsbery J."/>
            <person name="Clay B."/>
            <person name="Brown D."/>
            <person name="John T."/>
            <person name="Oh Y."/>
            <person name="Young N."/>
            <person name="Fitzgerald M."/>
            <person name="Haas B.J."/>
            <person name="Zeng Q."/>
            <person name="Young S."/>
            <person name="Adiconis X."/>
            <person name="Fan L."/>
            <person name="Levin J.Z."/>
            <person name="Mitchell T.K."/>
            <person name="Okubara P.A."/>
            <person name="Farman M.L."/>
            <person name="Kohn L.M."/>
            <person name="Birren B."/>
            <person name="Ma L.-J."/>
            <person name="Dean R.A."/>
        </authorList>
    </citation>
    <scope>NUCLEOTIDE SEQUENCE</scope>
    <source>
        <strain evidence="4">ATCC 64411 / 73-15</strain>
    </source>
</reference>
<name>A0A0C4E003_MAGP6</name>
<reference evidence="4" key="5">
    <citation type="submission" date="2015-06" db="UniProtKB">
        <authorList>
            <consortium name="EnsemblFungi"/>
        </authorList>
    </citation>
    <scope>IDENTIFICATION</scope>
    <source>
        <strain evidence="4">ATCC 64411</strain>
    </source>
</reference>
<dbReference type="eggNOG" id="KOG0504">
    <property type="taxonomic scope" value="Eukaryota"/>
</dbReference>
<dbReference type="AlphaFoldDB" id="A0A0C4E003"/>
<reference evidence="5" key="1">
    <citation type="submission" date="2010-05" db="EMBL/GenBank/DDBJ databases">
        <title>The genome sequence of Magnaporthe poae strain ATCC 64411.</title>
        <authorList>
            <person name="Ma L.-J."/>
            <person name="Dead R."/>
            <person name="Young S."/>
            <person name="Zeng Q."/>
            <person name="Koehrsen M."/>
            <person name="Alvarado L."/>
            <person name="Berlin A."/>
            <person name="Chapman S.B."/>
            <person name="Chen Z."/>
            <person name="Freedman E."/>
            <person name="Gellesch M."/>
            <person name="Goldberg J."/>
            <person name="Griggs A."/>
            <person name="Gujja S."/>
            <person name="Heilman E.R."/>
            <person name="Heiman D."/>
            <person name="Hepburn T."/>
            <person name="Howarth C."/>
            <person name="Jen D."/>
            <person name="Larson L."/>
            <person name="Mehta T."/>
            <person name="Neiman D."/>
            <person name="Pearson M."/>
            <person name="Roberts A."/>
            <person name="Saif S."/>
            <person name="Shea T."/>
            <person name="Shenoy N."/>
            <person name="Sisk P."/>
            <person name="Stolte C."/>
            <person name="Sykes S."/>
            <person name="Walk T."/>
            <person name="White J."/>
            <person name="Yandava C."/>
            <person name="Haas B."/>
            <person name="Nusbaum C."/>
            <person name="Birren B."/>
        </authorList>
    </citation>
    <scope>NUCLEOTIDE SEQUENCE [LARGE SCALE GENOMIC DNA]</scope>
    <source>
        <strain evidence="5">ATCC 64411 / 73-15</strain>
    </source>
</reference>
<dbReference type="EnsemblFungi" id="MAPG_05667T0">
    <property type="protein sequence ID" value="MAPG_05667T0"/>
    <property type="gene ID" value="MAPG_05667"/>
</dbReference>
<dbReference type="STRING" id="644358.A0A0C4E003"/>
<keyword evidence="5" id="KW-1185">Reference proteome</keyword>
<dbReference type="Proteomes" id="UP000011715">
    <property type="component" value="Unassembled WGS sequence"/>
</dbReference>
<dbReference type="EMBL" id="GL876969">
    <property type="protein sequence ID" value="KLU86655.1"/>
    <property type="molecule type" value="Genomic_DNA"/>
</dbReference>
<dbReference type="OrthoDB" id="20872at2759"/>
<dbReference type="EMBL" id="ADBL01001357">
    <property type="status" value="NOT_ANNOTATED_CDS"/>
    <property type="molecule type" value="Genomic_DNA"/>
</dbReference>
<feature type="region of interest" description="Disordered" evidence="1">
    <location>
        <begin position="269"/>
        <end position="293"/>
    </location>
</feature>
<evidence type="ECO:0000256" key="2">
    <source>
        <dbReference type="SAM" id="Phobius"/>
    </source>
</evidence>
<accession>A0A0C4E003</accession>
<keyword evidence="2" id="KW-0472">Membrane</keyword>
<gene>
    <name evidence="3" type="ORF">MAPG_05667</name>
</gene>
<keyword evidence="2" id="KW-0812">Transmembrane</keyword>
<dbReference type="PANTHER" id="PTHR10622">
    <property type="entry name" value="HET DOMAIN-CONTAINING PROTEIN"/>
    <property type="match status" value="1"/>
</dbReference>
<evidence type="ECO:0000313" key="5">
    <source>
        <dbReference type="Proteomes" id="UP000011715"/>
    </source>
</evidence>
<proteinExistence type="predicted"/>
<evidence type="ECO:0000313" key="3">
    <source>
        <dbReference type="EMBL" id="KLU86655.1"/>
    </source>
</evidence>
<sequence>MSWAASRNITKEKDLAYCLLGIFNVAMPMLYGLSGLAFRVLQEEIIKKTKNDSILAWGLAPTNARRVVTYGVLAVSPLSFAACGDISGRERLASKPLYIRDGSLNLLFHLHKTPATGETLGLLECGPKDDMAMVVGIPLVPPAWRTTWKIRPPTRPPEPVITSTKECWFRVCCSVSDLELIEVEPPNFWDSKSDGRHLIKVVAAPDGDGPPRTWARFRRGGGMTSFWDFVVALDHGSPRRQAQCHVIIASRETSLRDIAGRFADIPPGALGRQSASDGDLGLSATLDPATKPW</sequence>
<feature type="transmembrane region" description="Helical" evidence="2">
    <location>
        <begin position="20"/>
        <end position="41"/>
    </location>
</feature>
<dbReference type="PANTHER" id="PTHR10622:SF10">
    <property type="entry name" value="HET DOMAIN-CONTAINING PROTEIN"/>
    <property type="match status" value="1"/>
</dbReference>
<reference evidence="3" key="2">
    <citation type="submission" date="2010-05" db="EMBL/GenBank/DDBJ databases">
        <title>The Genome Sequence of Magnaporthe poae strain ATCC 64411.</title>
        <authorList>
            <consortium name="The Broad Institute Genome Sequencing Platform"/>
            <consortium name="Broad Institute Genome Sequencing Center for Infectious Disease"/>
            <person name="Ma L.-J."/>
            <person name="Dead R."/>
            <person name="Young S."/>
            <person name="Zeng Q."/>
            <person name="Koehrsen M."/>
            <person name="Alvarado L."/>
            <person name="Berlin A."/>
            <person name="Chapman S.B."/>
            <person name="Chen Z."/>
            <person name="Freedman E."/>
            <person name="Gellesch M."/>
            <person name="Goldberg J."/>
            <person name="Griggs A."/>
            <person name="Gujja S."/>
            <person name="Heilman E.R."/>
            <person name="Heiman D."/>
            <person name="Hepburn T."/>
            <person name="Howarth C."/>
            <person name="Jen D."/>
            <person name="Larson L."/>
            <person name="Mehta T."/>
            <person name="Neiman D."/>
            <person name="Pearson M."/>
            <person name="Roberts A."/>
            <person name="Saif S."/>
            <person name="Shea T."/>
            <person name="Shenoy N."/>
            <person name="Sisk P."/>
            <person name="Stolte C."/>
            <person name="Sykes S."/>
            <person name="Walk T."/>
            <person name="White J."/>
            <person name="Yandava C."/>
            <person name="Haas B."/>
            <person name="Nusbaum C."/>
            <person name="Birren B."/>
        </authorList>
    </citation>
    <scope>NUCLEOTIDE SEQUENCE</scope>
    <source>
        <strain evidence="3">ATCC 64411</strain>
    </source>
</reference>
<organism evidence="4 5">
    <name type="scientific">Magnaporthiopsis poae (strain ATCC 64411 / 73-15)</name>
    <name type="common">Kentucky bluegrass fungus</name>
    <name type="synonym">Magnaporthe poae</name>
    <dbReference type="NCBI Taxonomy" id="644358"/>
    <lineage>
        <taxon>Eukaryota</taxon>
        <taxon>Fungi</taxon>
        <taxon>Dikarya</taxon>
        <taxon>Ascomycota</taxon>
        <taxon>Pezizomycotina</taxon>
        <taxon>Sordariomycetes</taxon>
        <taxon>Sordariomycetidae</taxon>
        <taxon>Magnaporthales</taxon>
        <taxon>Magnaporthaceae</taxon>
        <taxon>Magnaporthiopsis</taxon>
    </lineage>
</organism>
<keyword evidence="2" id="KW-1133">Transmembrane helix</keyword>
<dbReference type="VEuPathDB" id="FungiDB:MAPG_05667"/>
<protein>
    <submittedName>
        <fullName evidence="3 4">Uncharacterized protein</fullName>
    </submittedName>
</protein>
<reference evidence="3" key="3">
    <citation type="submission" date="2011-03" db="EMBL/GenBank/DDBJ databases">
        <title>Annotation of Magnaporthe poae ATCC 64411.</title>
        <authorList>
            <person name="Ma L.-J."/>
            <person name="Dead R."/>
            <person name="Young S.K."/>
            <person name="Zeng Q."/>
            <person name="Gargeya S."/>
            <person name="Fitzgerald M."/>
            <person name="Haas B."/>
            <person name="Abouelleil A."/>
            <person name="Alvarado L."/>
            <person name="Arachchi H.M."/>
            <person name="Berlin A."/>
            <person name="Brown A."/>
            <person name="Chapman S.B."/>
            <person name="Chen Z."/>
            <person name="Dunbar C."/>
            <person name="Freedman E."/>
            <person name="Gearin G."/>
            <person name="Gellesch M."/>
            <person name="Goldberg J."/>
            <person name="Griggs A."/>
            <person name="Gujja S."/>
            <person name="Heiman D."/>
            <person name="Howarth C."/>
            <person name="Larson L."/>
            <person name="Lui A."/>
            <person name="MacDonald P.J.P."/>
            <person name="Mehta T."/>
            <person name="Montmayeur A."/>
            <person name="Murphy C."/>
            <person name="Neiman D."/>
            <person name="Pearson M."/>
            <person name="Priest M."/>
            <person name="Roberts A."/>
            <person name="Saif S."/>
            <person name="Shea T."/>
            <person name="Shenoy N."/>
            <person name="Sisk P."/>
            <person name="Stolte C."/>
            <person name="Sykes S."/>
            <person name="Yandava C."/>
            <person name="Wortman J."/>
            <person name="Nusbaum C."/>
            <person name="Birren B."/>
        </authorList>
    </citation>
    <scope>NUCLEOTIDE SEQUENCE</scope>
    <source>
        <strain evidence="3">ATCC 64411</strain>
    </source>
</reference>
<evidence type="ECO:0000313" key="4">
    <source>
        <dbReference type="EnsemblFungi" id="MAPG_05667T0"/>
    </source>
</evidence>
<evidence type="ECO:0000256" key="1">
    <source>
        <dbReference type="SAM" id="MobiDB-lite"/>
    </source>
</evidence>